<dbReference type="RefSeq" id="WP_009533792.1">
    <property type="nucleotide sequence ID" value="NZ_JH590865.1"/>
</dbReference>
<comment type="caution">
    <text evidence="1">The sequence shown here is derived from an EMBL/GenBank/DDBJ whole genome shotgun (WGS) entry which is preliminary data.</text>
</comment>
<reference evidence="1 2" key="1">
    <citation type="submission" date="2011-10" db="EMBL/GenBank/DDBJ databases">
        <title>The Genome Sequence of Lachnospiraceae bacterium ACC2.</title>
        <authorList>
            <consortium name="The Broad Institute Genome Sequencing Platform"/>
            <person name="Earl A."/>
            <person name="Ward D."/>
            <person name="Feldgarden M."/>
            <person name="Gevers D."/>
            <person name="Sizova M."/>
            <person name="Hazen A."/>
            <person name="Epstein S."/>
            <person name="Young S.K."/>
            <person name="Zeng Q."/>
            <person name="Gargeya S."/>
            <person name="Fitzgerald M."/>
            <person name="Haas B."/>
            <person name="Abouelleil A."/>
            <person name="Alvarado L."/>
            <person name="Arachchi H.M."/>
            <person name="Berlin A."/>
            <person name="Brown A."/>
            <person name="Chapman S.B."/>
            <person name="Chen Z."/>
            <person name="Dunbar C."/>
            <person name="Freedman E."/>
            <person name="Gearin G."/>
            <person name="Goldberg J."/>
            <person name="Griggs A."/>
            <person name="Gujja S."/>
            <person name="Heiman D."/>
            <person name="Howarth C."/>
            <person name="Larson L."/>
            <person name="Lui A."/>
            <person name="MacDonald P.J.P."/>
            <person name="Montmayeur A."/>
            <person name="Murphy C."/>
            <person name="Neiman D."/>
            <person name="Pearson M."/>
            <person name="Priest M."/>
            <person name="Roberts A."/>
            <person name="Saif S."/>
            <person name="Shea T."/>
            <person name="Shenoy N."/>
            <person name="Sisk P."/>
            <person name="Stolte C."/>
            <person name="Sykes S."/>
            <person name="Wortman J."/>
            <person name="Nusbaum C."/>
            <person name="Birren B."/>
        </authorList>
    </citation>
    <scope>NUCLEOTIDE SEQUENCE [LARGE SCALE GENOMIC DNA]</scope>
    <source>
        <strain evidence="1 2">ACC2</strain>
    </source>
</reference>
<keyword evidence="2" id="KW-1185">Reference proteome</keyword>
<sequence>MSTPTKPMKSAQDLVEHMKRKGITFNIVSPEDAVQYMEQNNNYFRVASYRKNYNKRLNSKQNPIDEYVNLDFGYLQDLAIIDMELRYTFIQLALDIEHFAKMDLLREIERHNEDGYKIVSDFLNAQKTDRKQHIQSELRQNQNSYYTKDVYNKYNPDFPAWVFLELLPFGTILDFYLFCAKHFNSKPMCDRFYIMIRCKSVRNACAHNDCFINDFHTGTAPYKPKYPVIQKLAVIPSLSSDSRKRRMQNERMQELIYVLYIHNEIVTSKGVHDKAAQKLHAFKDRMMRHADYYNTNQLIAANFNFLKLVIDNWFSIV</sequence>
<dbReference type="GeneID" id="86941709"/>
<evidence type="ECO:0000313" key="2">
    <source>
        <dbReference type="Proteomes" id="UP000018466"/>
    </source>
</evidence>
<accession>A0AA36Y3A3</accession>
<dbReference type="InterPro" id="IPR011664">
    <property type="entry name" value="Abi_system_AbiD/AbiF-like"/>
</dbReference>
<dbReference type="Proteomes" id="UP000018466">
    <property type="component" value="Unassembled WGS sequence"/>
</dbReference>
<evidence type="ECO:0000313" key="1">
    <source>
        <dbReference type="EMBL" id="EHO15665.1"/>
    </source>
</evidence>
<name>A0AA36Y3A3_9FIRM</name>
<protein>
    <recommendedName>
        <fullName evidence="3">Abi-like protein</fullName>
    </recommendedName>
</protein>
<evidence type="ECO:0008006" key="3">
    <source>
        <dbReference type="Google" id="ProtNLM"/>
    </source>
</evidence>
<gene>
    <name evidence="1" type="ORF">HMPREF9623_01986</name>
</gene>
<dbReference type="AlphaFoldDB" id="A0AA36Y3A3"/>
<organism evidence="1 2">
    <name type="scientific">Stomatobaculum longum</name>
    <dbReference type="NCBI Taxonomy" id="796942"/>
    <lineage>
        <taxon>Bacteria</taxon>
        <taxon>Bacillati</taxon>
        <taxon>Bacillota</taxon>
        <taxon>Clostridia</taxon>
        <taxon>Lachnospirales</taxon>
        <taxon>Lachnospiraceae</taxon>
        <taxon>Stomatobaculum</taxon>
    </lineage>
</organism>
<proteinExistence type="predicted"/>
<dbReference type="EMBL" id="AGEL01000015">
    <property type="protein sequence ID" value="EHO15665.1"/>
    <property type="molecule type" value="Genomic_DNA"/>
</dbReference>
<dbReference type="Pfam" id="PF07751">
    <property type="entry name" value="Abi_2"/>
    <property type="match status" value="1"/>
</dbReference>